<protein>
    <submittedName>
        <fullName evidence="2">Uncharacterized protein</fullName>
    </submittedName>
</protein>
<feature type="compositionally biased region" description="Low complexity" evidence="1">
    <location>
        <begin position="215"/>
        <end position="224"/>
    </location>
</feature>
<feature type="compositionally biased region" description="Pro residues" evidence="1">
    <location>
        <begin position="124"/>
        <end position="135"/>
    </location>
</feature>
<feature type="compositionally biased region" description="Pro residues" evidence="1">
    <location>
        <begin position="204"/>
        <end position="214"/>
    </location>
</feature>
<proteinExistence type="predicted"/>
<comment type="caution">
    <text evidence="2">The sequence shown here is derived from an EMBL/GenBank/DDBJ whole genome shotgun (WGS) entry which is preliminary data.</text>
</comment>
<dbReference type="Gene3D" id="3.30.200.20">
    <property type="entry name" value="Phosphorylase Kinase, domain 1"/>
    <property type="match status" value="1"/>
</dbReference>
<accession>A0ABV5D2Y3</accession>
<feature type="non-terminal residue" evidence="2">
    <location>
        <position position="224"/>
    </location>
</feature>
<feature type="region of interest" description="Disordered" evidence="1">
    <location>
        <begin position="100"/>
        <end position="224"/>
    </location>
</feature>
<reference evidence="2 3" key="1">
    <citation type="submission" date="2024-04" db="EMBL/GenBank/DDBJ databases">
        <title>Polymorphospora sp. isolated from Baiyangdian Lake in Xiong'an New Area.</title>
        <authorList>
            <person name="Zhang X."/>
            <person name="Liu J."/>
        </authorList>
    </citation>
    <scope>NUCLEOTIDE SEQUENCE [LARGE SCALE GENOMIC DNA]</scope>
    <source>
        <strain evidence="2 3">2-325</strain>
    </source>
</reference>
<evidence type="ECO:0000313" key="3">
    <source>
        <dbReference type="Proteomes" id="UP001582793"/>
    </source>
</evidence>
<keyword evidence="3" id="KW-1185">Reference proteome</keyword>
<feature type="compositionally biased region" description="Low complexity" evidence="1">
    <location>
        <begin position="138"/>
        <end position="173"/>
    </location>
</feature>
<dbReference type="EMBL" id="JBCGDC010000307">
    <property type="protein sequence ID" value="MFB6398623.1"/>
    <property type="molecule type" value="Genomic_DNA"/>
</dbReference>
<gene>
    <name evidence="2" type="ORF">AAFH96_37020</name>
</gene>
<evidence type="ECO:0000256" key="1">
    <source>
        <dbReference type="SAM" id="MobiDB-lite"/>
    </source>
</evidence>
<evidence type="ECO:0000313" key="2">
    <source>
        <dbReference type="EMBL" id="MFB6398623.1"/>
    </source>
</evidence>
<sequence length="224" mass="21279">MHHIGPYRLLGALATCPVGTVWAASDSAGRRVTLAVLDPAVAGDPRWRAAFAATANTLSQADDLPVVGANHVAATPWVACAAEAGQGAGNIFTALGQHLVAAPPPDPGPADQPTVSLAGQLPALPEPPDSGPEPPTVALAAPDATTTRPTGPAAPVSGQPAQVSAPPAPVSGGPVSGGPALGGPVSGGPVAGGPVSGGPASPAAEPPSWPPAAAPPAQAAPSGP</sequence>
<name>A0ABV5D2Y3_9ACTN</name>
<dbReference type="Proteomes" id="UP001582793">
    <property type="component" value="Unassembled WGS sequence"/>
</dbReference>
<feature type="compositionally biased region" description="Gly residues" evidence="1">
    <location>
        <begin position="174"/>
        <end position="196"/>
    </location>
</feature>
<organism evidence="2 3">
    <name type="scientific">Polymorphospora lycopeni</name>
    <dbReference type="NCBI Taxonomy" id="3140240"/>
    <lineage>
        <taxon>Bacteria</taxon>
        <taxon>Bacillati</taxon>
        <taxon>Actinomycetota</taxon>
        <taxon>Actinomycetes</taxon>
        <taxon>Micromonosporales</taxon>
        <taxon>Micromonosporaceae</taxon>
        <taxon>Polymorphospora</taxon>
    </lineage>
</organism>